<evidence type="ECO:0000256" key="5">
    <source>
        <dbReference type="ARBA" id="ARBA00023136"/>
    </source>
</evidence>
<name>A0A0C9QYB7_9HYME</name>
<evidence type="ECO:0000256" key="6">
    <source>
        <dbReference type="SAM" id="Phobius"/>
    </source>
</evidence>
<dbReference type="EMBL" id="GBYB01000688">
    <property type="protein sequence ID" value="JAG70455.1"/>
    <property type="molecule type" value="Transcribed_RNA"/>
</dbReference>
<evidence type="ECO:0000256" key="1">
    <source>
        <dbReference type="ARBA" id="ARBA00004141"/>
    </source>
</evidence>
<keyword evidence="4 6" id="KW-1133">Transmembrane helix</keyword>
<feature type="transmembrane region" description="Helical" evidence="6">
    <location>
        <begin position="371"/>
        <end position="391"/>
    </location>
</feature>
<dbReference type="Proteomes" id="UP000694866">
    <property type="component" value="Unplaced"/>
</dbReference>
<evidence type="ECO:0000313" key="10">
    <source>
        <dbReference type="Proteomes" id="UP000694866"/>
    </source>
</evidence>
<keyword evidence="5 6" id="KW-0472">Membrane</keyword>
<evidence type="ECO:0000256" key="4">
    <source>
        <dbReference type="ARBA" id="ARBA00022989"/>
    </source>
</evidence>
<dbReference type="InterPro" id="IPR036259">
    <property type="entry name" value="MFS_trans_sf"/>
</dbReference>
<feature type="transmembrane region" description="Helical" evidence="6">
    <location>
        <begin position="345"/>
        <end position="365"/>
    </location>
</feature>
<feature type="transmembrane region" description="Helical" evidence="6">
    <location>
        <begin position="436"/>
        <end position="453"/>
    </location>
</feature>
<protein>
    <submittedName>
        <fullName evidence="9">CG4928_2 protein</fullName>
    </submittedName>
    <submittedName>
        <fullName evidence="7">CG4928_3 protein</fullName>
    </submittedName>
    <submittedName>
        <fullName evidence="8">CG4928_4 protein</fullName>
    </submittedName>
    <submittedName>
        <fullName evidence="11">UNC93-like protein</fullName>
    </submittedName>
</protein>
<dbReference type="RefSeq" id="XP_011314727.1">
    <property type="nucleotide sequence ID" value="XM_011316425.1"/>
</dbReference>
<keyword evidence="10" id="KW-1185">Reference proteome</keyword>
<accession>A0A0C9QYB7</accession>
<dbReference type="GeneID" id="105273793"/>
<dbReference type="GO" id="GO:0005886">
    <property type="term" value="C:plasma membrane"/>
    <property type="evidence" value="ECO:0007669"/>
    <property type="project" value="TreeGrafter"/>
</dbReference>
<dbReference type="GO" id="GO:0006937">
    <property type="term" value="P:regulation of muscle contraction"/>
    <property type="evidence" value="ECO:0007669"/>
    <property type="project" value="TreeGrafter"/>
</dbReference>
<organism evidence="9">
    <name type="scientific">Fopius arisanus</name>
    <dbReference type="NCBI Taxonomy" id="64838"/>
    <lineage>
        <taxon>Eukaryota</taxon>
        <taxon>Metazoa</taxon>
        <taxon>Ecdysozoa</taxon>
        <taxon>Arthropoda</taxon>
        <taxon>Hexapoda</taxon>
        <taxon>Insecta</taxon>
        <taxon>Pterygota</taxon>
        <taxon>Neoptera</taxon>
        <taxon>Endopterygota</taxon>
        <taxon>Hymenoptera</taxon>
        <taxon>Apocrita</taxon>
        <taxon>Ichneumonoidea</taxon>
        <taxon>Braconidae</taxon>
        <taxon>Opiinae</taxon>
        <taxon>Fopius</taxon>
    </lineage>
</organism>
<dbReference type="PANTHER" id="PTHR19444:SF50">
    <property type="match status" value="1"/>
</dbReference>
<dbReference type="EMBL" id="GBYB01000689">
    <property type="protein sequence ID" value="JAG70456.1"/>
    <property type="molecule type" value="Transcribed_RNA"/>
</dbReference>
<evidence type="ECO:0000313" key="9">
    <source>
        <dbReference type="EMBL" id="JAG70457.1"/>
    </source>
</evidence>
<dbReference type="Pfam" id="PF05978">
    <property type="entry name" value="UNC-93"/>
    <property type="match status" value="1"/>
</dbReference>
<dbReference type="GO" id="GO:0015459">
    <property type="term" value="F:potassium channel regulator activity"/>
    <property type="evidence" value="ECO:0007669"/>
    <property type="project" value="TreeGrafter"/>
</dbReference>
<feature type="transmembrane region" description="Helical" evidence="6">
    <location>
        <begin position="21"/>
        <end position="41"/>
    </location>
</feature>
<feature type="transmembrane region" description="Helical" evidence="6">
    <location>
        <begin position="313"/>
        <end position="333"/>
    </location>
</feature>
<dbReference type="EMBL" id="GBYB01000690">
    <property type="protein sequence ID" value="JAG70457.1"/>
    <property type="molecule type" value="Transcribed_RNA"/>
</dbReference>
<comment type="subcellular location">
    <subcellularLocation>
        <location evidence="1">Membrane</location>
        <topology evidence="1">Multi-pass membrane protein</topology>
    </subcellularLocation>
</comment>
<dbReference type="InterPro" id="IPR051951">
    <property type="entry name" value="UNC-93_regulatory"/>
</dbReference>
<dbReference type="SUPFAM" id="SSF103473">
    <property type="entry name" value="MFS general substrate transporter"/>
    <property type="match status" value="1"/>
</dbReference>
<feature type="transmembrane region" description="Helical" evidence="6">
    <location>
        <begin position="145"/>
        <end position="165"/>
    </location>
</feature>
<dbReference type="InterPro" id="IPR010291">
    <property type="entry name" value="Ion_channel_UNC-93"/>
</dbReference>
<feature type="transmembrane region" description="Helical" evidence="6">
    <location>
        <begin position="110"/>
        <end position="133"/>
    </location>
</feature>
<evidence type="ECO:0000313" key="11">
    <source>
        <dbReference type="RefSeq" id="XP_011314727.1"/>
    </source>
</evidence>
<reference evidence="11" key="2">
    <citation type="submission" date="2025-04" db="UniProtKB">
        <authorList>
            <consortium name="RefSeq"/>
        </authorList>
    </citation>
    <scope>IDENTIFICATION</scope>
    <source>
        <strain evidence="11">USDA-PBARC FA_bdor</strain>
        <tissue evidence="11">Whole organism</tissue>
    </source>
</reference>
<feature type="transmembrane region" description="Helical" evidence="6">
    <location>
        <begin position="86"/>
        <end position="104"/>
    </location>
</feature>
<dbReference type="PANTHER" id="PTHR19444">
    <property type="entry name" value="UNC-93 RELATED"/>
    <property type="match status" value="1"/>
</dbReference>
<dbReference type="AlphaFoldDB" id="A0A0C9QYB7"/>
<dbReference type="Gene3D" id="1.20.1250.20">
    <property type="entry name" value="MFS general substrate transporter like domains"/>
    <property type="match status" value="1"/>
</dbReference>
<sequence length="483" mass="52769">MTTITVSDPRRVFQKSERWRILKNILIIGIAFMIHFTAFMGASNLQSSINADDSLGTSTLAAIYGSLIFSNVFLPVLIISWLGCKWTIALSFIAYMPFMAAQFYPRFYTMIPAGLAVGLGGGPLWCAKCTYLTVVSEAYATISELGADVIVTRFFGLFFMFYQMAQVWGNLISSAVLSYGMETNSEESNIVALNSTIVSETCGANFCNSKAIDNPNLAVPPVEKIHLLSGIYLGCMILASVIVAFGVDSLSRYDRGRRGSATGQSGFKLLAVTLKLLRERRQLLILPITMFIGAEQAFLFADYNASFVSCAWGISNIGYVMICYGVANAIAALATGSVVKLTGRIPVVIFAFILHLAIIIALLFWRPTPEQGIIFFLMSGLWGVCDAIWLVQVNALSGILFPGMEEAAYSNFRLWEATGSVVAYAYSPYLCTSTKLYILLIIFAAGIIGYAIIEMTGAIKKVTLIDPKTDFELVGNSDHTMKE</sequence>
<evidence type="ECO:0000313" key="7">
    <source>
        <dbReference type="EMBL" id="JAG70455.1"/>
    </source>
</evidence>
<comment type="similarity">
    <text evidence="2">Belongs to the unc-93 family.</text>
</comment>
<evidence type="ECO:0000256" key="2">
    <source>
        <dbReference type="ARBA" id="ARBA00009172"/>
    </source>
</evidence>
<proteinExistence type="inferred from homology"/>
<gene>
    <name evidence="9" type="primary">CG4928_2</name>
    <name evidence="7" type="synonym">CG4928_3</name>
    <name evidence="8" type="synonym">CG4928_4</name>
    <name evidence="11" type="synonym">LOC105273793</name>
    <name evidence="9" type="ORF">g.63476</name>
    <name evidence="8" type="ORF">g.63487</name>
    <name evidence="7" type="ORF">g.63494</name>
</gene>
<reference evidence="9" key="1">
    <citation type="submission" date="2015-01" db="EMBL/GenBank/DDBJ databases">
        <title>Transcriptome Assembly of Fopius arisanus.</title>
        <authorList>
            <person name="Geib S."/>
        </authorList>
    </citation>
    <scope>NUCLEOTIDE SEQUENCE</scope>
</reference>
<feature type="transmembrane region" description="Helical" evidence="6">
    <location>
        <begin position="225"/>
        <end position="247"/>
    </location>
</feature>
<feature type="transmembrane region" description="Helical" evidence="6">
    <location>
        <begin position="283"/>
        <end position="301"/>
    </location>
</feature>
<dbReference type="OrthoDB" id="78663at2759"/>
<keyword evidence="3 6" id="KW-0812">Transmembrane</keyword>
<feature type="transmembrane region" description="Helical" evidence="6">
    <location>
        <begin position="61"/>
        <end position="79"/>
    </location>
</feature>
<evidence type="ECO:0000256" key="3">
    <source>
        <dbReference type="ARBA" id="ARBA00022692"/>
    </source>
</evidence>
<evidence type="ECO:0000313" key="8">
    <source>
        <dbReference type="EMBL" id="JAG70456.1"/>
    </source>
</evidence>
<dbReference type="GO" id="GO:0043266">
    <property type="term" value="P:regulation of potassium ion transport"/>
    <property type="evidence" value="ECO:0007669"/>
    <property type="project" value="TreeGrafter"/>
</dbReference>
<accession>A0A9R1UBJ4</accession>
<dbReference type="GO" id="GO:0055120">
    <property type="term" value="C:striated muscle dense body"/>
    <property type="evidence" value="ECO:0007669"/>
    <property type="project" value="TreeGrafter"/>
</dbReference>
<dbReference type="KEGG" id="fas:105273793"/>